<dbReference type="InterPro" id="IPR010730">
    <property type="entry name" value="HET"/>
</dbReference>
<dbReference type="PANTHER" id="PTHR10622">
    <property type="entry name" value="HET DOMAIN-CONTAINING PROTEIN"/>
    <property type="match status" value="1"/>
</dbReference>
<dbReference type="Pfam" id="PF06985">
    <property type="entry name" value="HET"/>
    <property type="match status" value="1"/>
</dbReference>
<keyword evidence="4" id="KW-1185">Reference proteome</keyword>
<dbReference type="InParanoid" id="A0A0C3D4K5"/>
<dbReference type="HOGENOM" id="CLU_000288_138_6_1"/>
<reference evidence="3 4" key="1">
    <citation type="submission" date="2014-04" db="EMBL/GenBank/DDBJ databases">
        <authorList>
            <consortium name="DOE Joint Genome Institute"/>
            <person name="Kuo A."/>
            <person name="Kohler A."/>
            <person name="Nagy L.G."/>
            <person name="Floudas D."/>
            <person name="Copeland A."/>
            <person name="Barry K.W."/>
            <person name="Cichocki N."/>
            <person name="Veneault-Fourrey C."/>
            <person name="LaButti K."/>
            <person name="Lindquist E.A."/>
            <person name="Lipzen A."/>
            <person name="Lundell T."/>
            <person name="Morin E."/>
            <person name="Murat C."/>
            <person name="Sun H."/>
            <person name="Tunlid A."/>
            <person name="Henrissat B."/>
            <person name="Grigoriev I.V."/>
            <person name="Hibbett D.S."/>
            <person name="Martin F."/>
            <person name="Nordberg H.P."/>
            <person name="Cantor M.N."/>
            <person name="Hua S.X."/>
        </authorList>
    </citation>
    <scope>NUCLEOTIDE SEQUENCE [LARGE SCALE GENOMIC DNA]</scope>
    <source>
        <strain evidence="3 4">Foug A</strain>
    </source>
</reference>
<reference evidence="4" key="2">
    <citation type="submission" date="2015-01" db="EMBL/GenBank/DDBJ databases">
        <title>Evolutionary Origins and Diversification of the Mycorrhizal Mutualists.</title>
        <authorList>
            <consortium name="DOE Joint Genome Institute"/>
            <consortium name="Mycorrhizal Genomics Consortium"/>
            <person name="Kohler A."/>
            <person name="Kuo A."/>
            <person name="Nagy L.G."/>
            <person name="Floudas D."/>
            <person name="Copeland A."/>
            <person name="Barry K.W."/>
            <person name="Cichocki N."/>
            <person name="Veneault-Fourrey C."/>
            <person name="LaButti K."/>
            <person name="Lindquist E.A."/>
            <person name="Lipzen A."/>
            <person name="Lundell T."/>
            <person name="Morin E."/>
            <person name="Murat C."/>
            <person name="Riley R."/>
            <person name="Ohm R."/>
            <person name="Sun H."/>
            <person name="Tunlid A."/>
            <person name="Henrissat B."/>
            <person name="Grigoriev I.V."/>
            <person name="Hibbett D.S."/>
            <person name="Martin F."/>
        </authorList>
    </citation>
    <scope>NUCLEOTIDE SEQUENCE [LARGE SCALE GENOMIC DNA]</scope>
    <source>
        <strain evidence="4">Foug A</strain>
    </source>
</reference>
<evidence type="ECO:0000313" key="3">
    <source>
        <dbReference type="EMBL" id="KIM55705.1"/>
    </source>
</evidence>
<gene>
    <name evidence="3" type="ORF">SCLCIDRAFT_30175</name>
</gene>
<dbReference type="STRING" id="1036808.A0A0C3D4K5"/>
<dbReference type="AlphaFoldDB" id="A0A0C3D4K5"/>
<dbReference type="InterPro" id="IPR011990">
    <property type="entry name" value="TPR-like_helical_dom_sf"/>
</dbReference>
<evidence type="ECO:0000313" key="4">
    <source>
        <dbReference type="Proteomes" id="UP000053989"/>
    </source>
</evidence>
<name>A0A0C3D4K5_9AGAM</name>
<sequence length="694" mass="77776">MADLDEVVSLRRGAVDKHPPGNSGRSASLSKLALSLCDRFKERGQIADLDEAIQLKRAVLELQPPGHPRRAASLKTLGVSLCDRFNRLGGITDLDEGIVFKREAVELYPRGHPDRSAAMKTLAVSLRDRFKALGNGADLDAAIALSRDALDVLPPGHPDRVDYLGNITRYLRMKAEKLGVSDDADENDTSSGSRSGFPIVNNVTLGGEEGGEPFALETVAEVSQTSARVIQGIIANVLERVPPRLLDTGTGLLCDKSAQELKFKRSPQYRDLLKLMANCDSVQSTDVSPTVAAYFQFVTLSHRWGSNEPLLREIQDRVIYKMAATDGLAKLQSFCRVAEQHKYQWAWSDTCCIDKESSAELQEAIGSMFSWYRHAWFKRGWTLQELLVPRILLFYRKDWSLYHTSPNHKEDDFMLNELAKATGIAPRHLREFHPGMDNARSKLQWASDRRTTRSEDIAYSLFGIFNLHLPVLYGESDKSLGRLLTEVVSQSRDASILDWVGPASSYHSCFPSSLTSYQMIPHPEHSLDDVQMEHSISRIRGIITPEDAQSRLESLTSLPLLHCNNRMLTLSCIKYRVKEVVLNGSEGDNNIYDIHASGLRQLRISCPDKLKEGSFLRKNPYVLVRLWDPRLSIEDNTDTAWKLMVHLEQPFRALLLMELPGKEFKRIASSCAIIAYPEKLSSTAQGEATVLDIT</sequence>
<evidence type="ECO:0000259" key="2">
    <source>
        <dbReference type="Pfam" id="PF06985"/>
    </source>
</evidence>
<evidence type="ECO:0000256" key="1">
    <source>
        <dbReference type="SAM" id="MobiDB-lite"/>
    </source>
</evidence>
<organism evidence="3 4">
    <name type="scientific">Scleroderma citrinum Foug A</name>
    <dbReference type="NCBI Taxonomy" id="1036808"/>
    <lineage>
        <taxon>Eukaryota</taxon>
        <taxon>Fungi</taxon>
        <taxon>Dikarya</taxon>
        <taxon>Basidiomycota</taxon>
        <taxon>Agaricomycotina</taxon>
        <taxon>Agaricomycetes</taxon>
        <taxon>Agaricomycetidae</taxon>
        <taxon>Boletales</taxon>
        <taxon>Sclerodermatineae</taxon>
        <taxon>Sclerodermataceae</taxon>
        <taxon>Scleroderma</taxon>
    </lineage>
</organism>
<dbReference type="Proteomes" id="UP000053989">
    <property type="component" value="Unassembled WGS sequence"/>
</dbReference>
<dbReference type="OrthoDB" id="674604at2759"/>
<accession>A0A0C3D4K5</accession>
<dbReference type="Gene3D" id="1.25.40.10">
    <property type="entry name" value="Tetratricopeptide repeat domain"/>
    <property type="match status" value="1"/>
</dbReference>
<proteinExistence type="predicted"/>
<feature type="region of interest" description="Disordered" evidence="1">
    <location>
        <begin position="181"/>
        <end position="200"/>
    </location>
</feature>
<protein>
    <recommendedName>
        <fullName evidence="2">Heterokaryon incompatibility domain-containing protein</fullName>
    </recommendedName>
</protein>
<dbReference type="EMBL" id="KN822129">
    <property type="protein sequence ID" value="KIM55705.1"/>
    <property type="molecule type" value="Genomic_DNA"/>
</dbReference>
<dbReference type="PANTHER" id="PTHR10622:SF10">
    <property type="entry name" value="HET DOMAIN-CONTAINING PROTEIN"/>
    <property type="match status" value="1"/>
</dbReference>
<feature type="domain" description="Heterokaryon incompatibility" evidence="2">
    <location>
        <begin position="297"/>
        <end position="375"/>
    </location>
</feature>